<feature type="region of interest" description="Disordered" evidence="1">
    <location>
        <begin position="192"/>
        <end position="246"/>
    </location>
</feature>
<evidence type="ECO:0000313" key="2">
    <source>
        <dbReference type="EMBL" id="KAF5472253.1"/>
    </source>
</evidence>
<accession>A0A833XSR9</accession>
<dbReference type="AlphaFoldDB" id="A0A833XSR9"/>
<feature type="non-terminal residue" evidence="2">
    <location>
        <position position="246"/>
    </location>
</feature>
<proteinExistence type="predicted"/>
<gene>
    <name evidence="2" type="ORF">F2P56_008989</name>
</gene>
<protein>
    <submittedName>
        <fullName evidence="2">Uncharacterized protein</fullName>
    </submittedName>
</protein>
<sequence>KNLVSLTDKHCSQFLLFLPKPTLLLLSLFFTQIHRRLRTTKTQVAEIFSQTERECWIALLKFFINEGAKVPYLNHRPLLIYPVAQIMIQSKKYSSGISSHQSIDIIMKNMQQIHLGQTGKVKPKVHQSFQTNSKMKVEVRNSIEIRSSTKVQMPSTNFQSSVKIRKEKMEMIQSSNSSGHTSRNVGRQLMLPSKETSKGQGQNTRPVRKCSNHHSGSCQTTRTSTKSSTREEQKSTETRKHYYRKP</sequence>
<organism evidence="2 3">
    <name type="scientific">Juglans regia</name>
    <name type="common">English walnut</name>
    <dbReference type="NCBI Taxonomy" id="51240"/>
    <lineage>
        <taxon>Eukaryota</taxon>
        <taxon>Viridiplantae</taxon>
        <taxon>Streptophyta</taxon>
        <taxon>Embryophyta</taxon>
        <taxon>Tracheophyta</taxon>
        <taxon>Spermatophyta</taxon>
        <taxon>Magnoliopsida</taxon>
        <taxon>eudicotyledons</taxon>
        <taxon>Gunneridae</taxon>
        <taxon>Pentapetalae</taxon>
        <taxon>rosids</taxon>
        <taxon>fabids</taxon>
        <taxon>Fagales</taxon>
        <taxon>Juglandaceae</taxon>
        <taxon>Juglans</taxon>
    </lineage>
</organism>
<comment type="caution">
    <text evidence="2">The sequence shown here is derived from an EMBL/GenBank/DDBJ whole genome shotgun (WGS) entry which is preliminary data.</text>
</comment>
<reference evidence="2" key="2">
    <citation type="submission" date="2020-03" db="EMBL/GenBank/DDBJ databases">
        <title>Walnut 2.0.</title>
        <authorList>
            <person name="Marrano A."/>
            <person name="Britton M."/>
            <person name="Zimin A.V."/>
            <person name="Zaini P.A."/>
            <person name="Workman R."/>
            <person name="Puiu D."/>
            <person name="Bianco L."/>
            <person name="Allen B.J."/>
            <person name="Troggio M."/>
            <person name="Leslie C.A."/>
            <person name="Timp W."/>
            <person name="Dendekar A."/>
            <person name="Salzberg S.L."/>
            <person name="Neale D.B."/>
        </authorList>
    </citation>
    <scope>NUCLEOTIDE SEQUENCE</scope>
    <source>
        <tissue evidence="2">Leaves</tissue>
    </source>
</reference>
<feature type="compositionally biased region" description="Basic and acidic residues" evidence="1">
    <location>
        <begin position="228"/>
        <end position="240"/>
    </location>
</feature>
<evidence type="ECO:0000256" key="1">
    <source>
        <dbReference type="SAM" id="MobiDB-lite"/>
    </source>
</evidence>
<evidence type="ECO:0000313" key="3">
    <source>
        <dbReference type="Proteomes" id="UP000619265"/>
    </source>
</evidence>
<dbReference type="Proteomes" id="UP000619265">
    <property type="component" value="Unassembled WGS sequence"/>
</dbReference>
<dbReference type="Gramene" id="Jr04_08780_p1">
    <property type="protein sequence ID" value="cds.Jr04_08780_p1"/>
    <property type="gene ID" value="Jr04_08780"/>
</dbReference>
<dbReference type="EMBL" id="LIHL02000004">
    <property type="protein sequence ID" value="KAF5472253.1"/>
    <property type="molecule type" value="Genomic_DNA"/>
</dbReference>
<reference evidence="2" key="1">
    <citation type="submission" date="2015-10" db="EMBL/GenBank/DDBJ databases">
        <authorList>
            <person name="Martinez-Garcia P.J."/>
            <person name="Crepeau M.W."/>
            <person name="Puiu D."/>
            <person name="Gonzalez-Ibeas D."/>
            <person name="Whalen J."/>
            <person name="Stevens K."/>
            <person name="Paul R."/>
            <person name="Butterfield T."/>
            <person name="Britton M."/>
            <person name="Reagan R."/>
            <person name="Chakraborty S."/>
            <person name="Walawage S.L."/>
            <person name="Vasquez-Gross H.A."/>
            <person name="Cardeno C."/>
            <person name="Famula R."/>
            <person name="Pratt K."/>
            <person name="Kuruganti S."/>
            <person name="Aradhya M.K."/>
            <person name="Leslie C.A."/>
            <person name="Dandekar A.M."/>
            <person name="Salzberg S.L."/>
            <person name="Wegrzyn J.L."/>
            <person name="Langley C.H."/>
            <person name="Neale D.B."/>
        </authorList>
    </citation>
    <scope>NUCLEOTIDE SEQUENCE</scope>
    <source>
        <tissue evidence="2">Leaves</tissue>
    </source>
</reference>
<name>A0A833XSR9_JUGRE</name>